<dbReference type="Gene3D" id="3.40.50.1820">
    <property type="entry name" value="alpha/beta hydrolase"/>
    <property type="match status" value="1"/>
</dbReference>
<evidence type="ECO:0000256" key="2">
    <source>
        <dbReference type="ARBA" id="ARBA00023180"/>
    </source>
</evidence>
<gene>
    <name evidence="5" type="ORF">TCEB3V08_LOCUS6153</name>
</gene>
<dbReference type="InterPro" id="IPR051093">
    <property type="entry name" value="Neuroligin/BSAL"/>
</dbReference>
<dbReference type="AlphaFoldDB" id="A0A7R9GZ35"/>
<accession>A0A7R9GZ35</accession>
<comment type="similarity">
    <text evidence="1">Belongs to the type-B carboxylesterase/lipase family.</text>
</comment>
<keyword evidence="2" id="KW-0325">Glycoprotein</keyword>
<reference evidence="5" key="1">
    <citation type="submission" date="2020-11" db="EMBL/GenBank/DDBJ databases">
        <authorList>
            <person name="Tran Van P."/>
        </authorList>
    </citation>
    <scope>NUCLEOTIDE SEQUENCE</scope>
</reference>
<name>A0A7R9GZ35_TIMCR</name>
<feature type="compositionally biased region" description="Basic and acidic residues" evidence="3">
    <location>
        <begin position="25"/>
        <end position="38"/>
    </location>
</feature>
<dbReference type="SUPFAM" id="SSF53474">
    <property type="entry name" value="alpha/beta-Hydrolases"/>
    <property type="match status" value="1"/>
</dbReference>
<dbReference type="InterPro" id="IPR029058">
    <property type="entry name" value="AB_hydrolase_fold"/>
</dbReference>
<evidence type="ECO:0000256" key="3">
    <source>
        <dbReference type="SAM" id="MobiDB-lite"/>
    </source>
</evidence>
<dbReference type="InterPro" id="IPR002018">
    <property type="entry name" value="CarbesteraseB"/>
</dbReference>
<sequence length="431" mass="47776">MDSLVLTDTSQPTSDRIGKVELEEVNPHLRGGRVENHLGKTTPSSPDQDSNLDVPVLSSRAQHDKRVSQLRHRGTPPSEGWPVMVWLHPGDFNTGSTAWWDGSVLAIKQKVIVVTTAYRLNIFGFLTLMDGCPGNLGLLDQVAALDWVSTKIAVFGGSSENVCVFGHGAGGSSVGLHVLSPLSAGKFHKALAMSGSALKPGIIKDPEIQEMFANKLGSSFGCTKSILLDCLRNLNADPLLTEANKIGTWGPVVDRDLANVSQAFLPKEPISLLEEGRFNKVPFMVGYTNMEDALEFEDETINFDQGISIDSFESLMLDAIDKELQPADVNDSCSVKPEYILETIMFFYSPEPQTLDMTQLRQRYIDYTTEKRYGAGAYQQAIHTSKFRPTFLYRFDYKPKRSIIDVPEWMTLCMAVVEAKEVESRKLVMMD</sequence>
<evidence type="ECO:0000259" key="4">
    <source>
        <dbReference type="Pfam" id="PF00135"/>
    </source>
</evidence>
<evidence type="ECO:0000256" key="1">
    <source>
        <dbReference type="ARBA" id="ARBA00005964"/>
    </source>
</evidence>
<feature type="domain" description="Carboxylesterase type B" evidence="4">
    <location>
        <begin position="78"/>
        <end position="412"/>
    </location>
</feature>
<organism evidence="5">
    <name type="scientific">Timema cristinae</name>
    <name type="common">Walking stick</name>
    <dbReference type="NCBI Taxonomy" id="61476"/>
    <lineage>
        <taxon>Eukaryota</taxon>
        <taxon>Metazoa</taxon>
        <taxon>Ecdysozoa</taxon>
        <taxon>Arthropoda</taxon>
        <taxon>Hexapoda</taxon>
        <taxon>Insecta</taxon>
        <taxon>Pterygota</taxon>
        <taxon>Neoptera</taxon>
        <taxon>Polyneoptera</taxon>
        <taxon>Phasmatodea</taxon>
        <taxon>Timematodea</taxon>
        <taxon>Timematoidea</taxon>
        <taxon>Timematidae</taxon>
        <taxon>Timema</taxon>
    </lineage>
</organism>
<feature type="compositionally biased region" description="Polar residues" evidence="3">
    <location>
        <begin position="39"/>
        <end position="51"/>
    </location>
</feature>
<proteinExistence type="inferred from homology"/>
<protein>
    <recommendedName>
        <fullName evidence="4">Carboxylesterase type B domain-containing protein</fullName>
    </recommendedName>
</protein>
<feature type="region of interest" description="Disordered" evidence="3">
    <location>
        <begin position="25"/>
        <end position="53"/>
    </location>
</feature>
<dbReference type="PANTHER" id="PTHR43903">
    <property type="entry name" value="NEUROLIGIN"/>
    <property type="match status" value="1"/>
</dbReference>
<dbReference type="EMBL" id="OC318379">
    <property type="protein sequence ID" value="CAD7401731.1"/>
    <property type="molecule type" value="Genomic_DNA"/>
</dbReference>
<dbReference type="Pfam" id="PF00135">
    <property type="entry name" value="COesterase"/>
    <property type="match status" value="1"/>
</dbReference>
<evidence type="ECO:0000313" key="5">
    <source>
        <dbReference type="EMBL" id="CAD7401731.1"/>
    </source>
</evidence>